<dbReference type="AlphaFoldDB" id="A0A1W6L3B6"/>
<evidence type="ECO:0000256" key="6">
    <source>
        <dbReference type="ARBA" id="ARBA00022692"/>
    </source>
</evidence>
<sequence>MKHPVLPVFTLCALAAAVSGAWAQSATDTPAAEPQSTTLPAVKVRAAAEESATGPVKGFRAKNALSATKTDTPIAETPQSITVITRDQLVDQGVTSVQQALNYAAGVRGDAYGLDSRTDSGRVRGATPDEYLDGLRKSFNWYTSQFRADPYMLERIEVLRGPAAMLYGQGSTGGVINLVSKRPQAERVNEIGVQYGSYNRKQVQGDFTGAFTPDGDWLYRVIGVARDADTQVDHVEDDRLLLAPSLTWRPNAATSVTFLGLVQKDHTGSTSQFLPWSGILTPNPNGRLPTDRFIGEPDWDRYDTERASIGWNAEHRFSDAWTFRQNARYSQNKVDYRQHYANSFSSDPTFGDPADPTERIVQRYADAGITKVKMIQFDQNVEGRLATGSVDHTVLAGFDFTRGTTTGEAGALYPGTATNIDAYNPVYGNYVVPTLSPINKETIEQGGLYLQDQLKWGKLIGLVGLRYDTARNRTQNEATERDEALTKRLGVMYEVADGLRPFVSYSESFTPQANRDGVSFDPLRGKQWELGVKYEPANAGFALGATAYELNETNRVAGYTVADFRQLDDTKTKGFELEARGSVTKALDLVAFYNYTHVDDQIEGLPARQAGVWGTYRFAVAGITGLSAGAGLRYLSAFHDGVAPEVPAVTLLDAMVAWDSGNWRAALNITNVTDKIYVSTCLNRGDCWWGSRRNAIASVTYRF</sequence>
<dbReference type="OrthoDB" id="127311at2"/>
<evidence type="ECO:0000256" key="4">
    <source>
        <dbReference type="ARBA" id="ARBA00022452"/>
    </source>
</evidence>
<dbReference type="GO" id="GO:0009279">
    <property type="term" value="C:cell outer membrane"/>
    <property type="evidence" value="ECO:0007669"/>
    <property type="project" value="UniProtKB-SubCell"/>
</dbReference>
<evidence type="ECO:0000256" key="12">
    <source>
        <dbReference type="ARBA" id="ARBA00023170"/>
    </source>
</evidence>
<keyword evidence="8" id="KW-0408">Iron</keyword>
<comment type="similarity">
    <text evidence="2 14 15">Belongs to the TonB-dependent receptor family.</text>
</comment>
<dbReference type="RefSeq" id="WP_085748888.1">
    <property type="nucleotide sequence ID" value="NZ_BSPR01000010.1"/>
</dbReference>
<keyword evidence="11 14" id="KW-0472">Membrane</keyword>
<dbReference type="GO" id="GO:0015344">
    <property type="term" value="F:siderophore uptake transmembrane transporter activity"/>
    <property type="evidence" value="ECO:0007669"/>
    <property type="project" value="TreeGrafter"/>
</dbReference>
<dbReference type="GO" id="GO:0015891">
    <property type="term" value="P:siderophore transport"/>
    <property type="evidence" value="ECO:0007669"/>
    <property type="project" value="InterPro"/>
</dbReference>
<evidence type="ECO:0000256" key="10">
    <source>
        <dbReference type="ARBA" id="ARBA00023077"/>
    </source>
</evidence>
<dbReference type="CDD" id="cd01347">
    <property type="entry name" value="ligand_gated_channel"/>
    <property type="match status" value="1"/>
</dbReference>
<dbReference type="InterPro" id="IPR010105">
    <property type="entry name" value="TonB_sidphr_rcpt"/>
</dbReference>
<keyword evidence="3 14" id="KW-0813">Transport</keyword>
<dbReference type="NCBIfam" id="TIGR01783">
    <property type="entry name" value="TonB-siderophor"/>
    <property type="match status" value="1"/>
</dbReference>
<keyword evidence="13 14" id="KW-0998">Cell outer membrane</keyword>
<name>A0A1W6L3B6_9BURK</name>
<keyword evidence="7" id="KW-0732">Signal</keyword>
<dbReference type="Gene3D" id="2.40.170.20">
    <property type="entry name" value="TonB-dependent receptor, beta-barrel domain"/>
    <property type="match status" value="1"/>
</dbReference>
<dbReference type="SUPFAM" id="SSF56935">
    <property type="entry name" value="Porins"/>
    <property type="match status" value="1"/>
</dbReference>
<dbReference type="InterPro" id="IPR012910">
    <property type="entry name" value="Plug_dom"/>
</dbReference>
<dbReference type="PANTHER" id="PTHR32552">
    <property type="entry name" value="FERRICHROME IRON RECEPTOR-RELATED"/>
    <property type="match status" value="1"/>
</dbReference>
<evidence type="ECO:0000256" key="1">
    <source>
        <dbReference type="ARBA" id="ARBA00004571"/>
    </source>
</evidence>
<dbReference type="Proteomes" id="UP000193427">
    <property type="component" value="Chromosome"/>
</dbReference>
<dbReference type="STRING" id="946333.A4W93_01275"/>
<dbReference type="EMBL" id="CP015118">
    <property type="protein sequence ID" value="ARN18658.1"/>
    <property type="molecule type" value="Genomic_DNA"/>
</dbReference>
<dbReference type="Pfam" id="PF07715">
    <property type="entry name" value="Plug"/>
    <property type="match status" value="1"/>
</dbReference>
<evidence type="ECO:0000256" key="7">
    <source>
        <dbReference type="ARBA" id="ARBA00022729"/>
    </source>
</evidence>
<dbReference type="PROSITE" id="PS52016">
    <property type="entry name" value="TONB_DEPENDENT_REC_3"/>
    <property type="match status" value="1"/>
</dbReference>
<keyword evidence="6 14" id="KW-0812">Transmembrane</keyword>
<dbReference type="FunFam" id="2.170.130.10:FF:000001">
    <property type="entry name" value="Catecholate siderophore TonB-dependent receptor"/>
    <property type="match status" value="1"/>
</dbReference>
<organism evidence="16 17">
    <name type="scientific">Piscinibacter gummiphilus</name>
    <dbReference type="NCBI Taxonomy" id="946333"/>
    <lineage>
        <taxon>Bacteria</taxon>
        <taxon>Pseudomonadati</taxon>
        <taxon>Pseudomonadota</taxon>
        <taxon>Betaproteobacteria</taxon>
        <taxon>Burkholderiales</taxon>
        <taxon>Sphaerotilaceae</taxon>
        <taxon>Piscinibacter</taxon>
    </lineage>
</organism>
<evidence type="ECO:0000256" key="9">
    <source>
        <dbReference type="ARBA" id="ARBA00023065"/>
    </source>
</evidence>
<keyword evidence="4 14" id="KW-1134">Transmembrane beta strand</keyword>
<keyword evidence="12 16" id="KW-0675">Receptor</keyword>
<evidence type="ECO:0000256" key="3">
    <source>
        <dbReference type="ARBA" id="ARBA00022448"/>
    </source>
</evidence>
<dbReference type="InterPro" id="IPR037066">
    <property type="entry name" value="Plug_dom_sf"/>
</dbReference>
<keyword evidence="10 15" id="KW-0798">TonB box</keyword>
<dbReference type="InterPro" id="IPR036942">
    <property type="entry name" value="Beta-barrel_TonB_sf"/>
</dbReference>
<gene>
    <name evidence="16" type="ORF">A4W93_01275</name>
</gene>
<evidence type="ECO:0000256" key="11">
    <source>
        <dbReference type="ARBA" id="ARBA00023136"/>
    </source>
</evidence>
<dbReference type="KEGG" id="rgu:A4W93_01275"/>
<keyword evidence="5" id="KW-0410">Iron transport</keyword>
<evidence type="ECO:0000256" key="5">
    <source>
        <dbReference type="ARBA" id="ARBA00022496"/>
    </source>
</evidence>
<evidence type="ECO:0000256" key="2">
    <source>
        <dbReference type="ARBA" id="ARBA00009810"/>
    </source>
</evidence>
<dbReference type="PANTHER" id="PTHR32552:SF68">
    <property type="entry name" value="FERRICHROME OUTER MEMBRANE TRANSPORTER_PHAGE RECEPTOR"/>
    <property type="match status" value="1"/>
</dbReference>
<evidence type="ECO:0000313" key="16">
    <source>
        <dbReference type="EMBL" id="ARN18658.1"/>
    </source>
</evidence>
<dbReference type="Pfam" id="PF00593">
    <property type="entry name" value="TonB_dep_Rec_b-barrel"/>
    <property type="match status" value="1"/>
</dbReference>
<keyword evidence="17" id="KW-1185">Reference proteome</keyword>
<protein>
    <submittedName>
        <fullName evidence="16">TonB-dependent receptor</fullName>
    </submittedName>
</protein>
<dbReference type="InterPro" id="IPR039426">
    <property type="entry name" value="TonB-dep_rcpt-like"/>
</dbReference>
<proteinExistence type="inferred from homology"/>
<reference evidence="16 17" key="1">
    <citation type="submission" date="2016-04" db="EMBL/GenBank/DDBJ databases">
        <title>Complete genome sequence of natural rubber-degrading, novel Gram-negative bacterium, Rhizobacter gummiphilus strain NS21.</title>
        <authorList>
            <person name="Tabata M."/>
            <person name="Kasai D."/>
            <person name="Fukuda M."/>
        </authorList>
    </citation>
    <scope>NUCLEOTIDE SEQUENCE [LARGE SCALE GENOMIC DNA]</scope>
    <source>
        <strain evidence="16 17">NS21</strain>
    </source>
</reference>
<keyword evidence="9" id="KW-0406">Ion transport</keyword>
<dbReference type="Gene3D" id="2.170.130.10">
    <property type="entry name" value="TonB-dependent receptor, plug domain"/>
    <property type="match status" value="1"/>
</dbReference>
<evidence type="ECO:0000256" key="15">
    <source>
        <dbReference type="RuleBase" id="RU003357"/>
    </source>
</evidence>
<evidence type="ECO:0000256" key="14">
    <source>
        <dbReference type="PROSITE-ProRule" id="PRU01360"/>
    </source>
</evidence>
<evidence type="ECO:0000256" key="8">
    <source>
        <dbReference type="ARBA" id="ARBA00023004"/>
    </source>
</evidence>
<evidence type="ECO:0000256" key="13">
    <source>
        <dbReference type="ARBA" id="ARBA00023237"/>
    </source>
</evidence>
<accession>A0A1W6L3B6</accession>
<dbReference type="InterPro" id="IPR000531">
    <property type="entry name" value="Beta-barrel_TonB"/>
</dbReference>
<comment type="subcellular location">
    <subcellularLocation>
        <location evidence="1 14">Cell outer membrane</location>
        <topology evidence="1 14">Multi-pass membrane protein</topology>
    </subcellularLocation>
</comment>
<dbReference type="GO" id="GO:0038023">
    <property type="term" value="F:signaling receptor activity"/>
    <property type="evidence" value="ECO:0007669"/>
    <property type="project" value="InterPro"/>
</dbReference>
<evidence type="ECO:0000313" key="17">
    <source>
        <dbReference type="Proteomes" id="UP000193427"/>
    </source>
</evidence>